<comment type="caution">
    <text evidence="2">The sequence shown here is derived from an EMBL/GenBank/DDBJ whole genome shotgun (WGS) entry which is preliminary data.</text>
</comment>
<protein>
    <submittedName>
        <fullName evidence="2">Uncharacterized protein</fullName>
    </submittedName>
</protein>
<sequence>MDDKVMLISKDVVFHEELFSYKNVPAIEPEYPLPILVFDEDPVISHTAPMHMKNSSPDHNAHSLSNVPSPAASPAPFLRRSSRQVTKRCWLNDSVCSISHSNSGSPIVTYIAPSHSEFVASISILQEPGTYLQVSTSPEWTAAMQAPLDALESNKTWEVTPLHPKKGYNQIEGIDYNEIFSLVAKTVTIRLFFAIAAARVAKYFLGLEINVRSPQGLAVTQYSKNSTSRLRLVPQTDLAFTSGSHQLFDSVIFCSSREGNCILSNVPILNLRTYLRLVKPTQAPTIDPTFETNNKRALIDAPTELKRSQRPRKAKKLDPDFLYFIVEGDRNIVLNKIPILLTVESDPKTFTEAMTSRDVAFWKEAVNDEMDSLLANNTWVLTDLPPGSKAIDVNGSLGESTILMDLFKRLKQD</sequence>
<proteinExistence type="predicted"/>
<organism evidence="2">
    <name type="scientific">Sesamum latifolium</name>
    <dbReference type="NCBI Taxonomy" id="2727402"/>
    <lineage>
        <taxon>Eukaryota</taxon>
        <taxon>Viridiplantae</taxon>
        <taxon>Streptophyta</taxon>
        <taxon>Embryophyta</taxon>
        <taxon>Tracheophyta</taxon>
        <taxon>Spermatophyta</taxon>
        <taxon>Magnoliopsida</taxon>
        <taxon>eudicotyledons</taxon>
        <taxon>Gunneridae</taxon>
        <taxon>Pentapetalae</taxon>
        <taxon>asterids</taxon>
        <taxon>lamiids</taxon>
        <taxon>Lamiales</taxon>
        <taxon>Pedaliaceae</taxon>
        <taxon>Sesamum</taxon>
    </lineage>
</organism>
<feature type="region of interest" description="Disordered" evidence="1">
    <location>
        <begin position="52"/>
        <end position="78"/>
    </location>
</feature>
<dbReference type="EMBL" id="JACGWN010000006">
    <property type="protein sequence ID" value="KAL0447664.1"/>
    <property type="molecule type" value="Genomic_DNA"/>
</dbReference>
<reference evidence="2" key="1">
    <citation type="submission" date="2020-06" db="EMBL/GenBank/DDBJ databases">
        <authorList>
            <person name="Li T."/>
            <person name="Hu X."/>
            <person name="Zhang T."/>
            <person name="Song X."/>
            <person name="Zhang H."/>
            <person name="Dai N."/>
            <person name="Sheng W."/>
            <person name="Hou X."/>
            <person name="Wei L."/>
        </authorList>
    </citation>
    <scope>NUCLEOTIDE SEQUENCE</scope>
    <source>
        <strain evidence="2">KEN1</strain>
        <tissue evidence="2">Leaf</tissue>
    </source>
</reference>
<name>A0AAW2X0C8_9LAMI</name>
<feature type="compositionally biased region" description="Polar residues" evidence="1">
    <location>
        <begin position="53"/>
        <end position="67"/>
    </location>
</feature>
<dbReference type="AlphaFoldDB" id="A0AAW2X0C8"/>
<evidence type="ECO:0000256" key="1">
    <source>
        <dbReference type="SAM" id="MobiDB-lite"/>
    </source>
</evidence>
<accession>A0AAW2X0C8</accession>
<evidence type="ECO:0000313" key="2">
    <source>
        <dbReference type="EMBL" id="KAL0447664.1"/>
    </source>
</evidence>
<feature type="compositionally biased region" description="Low complexity" evidence="1">
    <location>
        <begin position="68"/>
        <end position="78"/>
    </location>
</feature>
<reference evidence="2" key="2">
    <citation type="journal article" date="2024" name="Plant">
        <title>Genomic evolution and insights into agronomic trait innovations of Sesamum species.</title>
        <authorList>
            <person name="Miao H."/>
            <person name="Wang L."/>
            <person name="Qu L."/>
            <person name="Liu H."/>
            <person name="Sun Y."/>
            <person name="Le M."/>
            <person name="Wang Q."/>
            <person name="Wei S."/>
            <person name="Zheng Y."/>
            <person name="Lin W."/>
            <person name="Duan Y."/>
            <person name="Cao H."/>
            <person name="Xiong S."/>
            <person name="Wang X."/>
            <person name="Wei L."/>
            <person name="Li C."/>
            <person name="Ma Q."/>
            <person name="Ju M."/>
            <person name="Zhao R."/>
            <person name="Li G."/>
            <person name="Mu C."/>
            <person name="Tian Q."/>
            <person name="Mei H."/>
            <person name="Zhang T."/>
            <person name="Gao T."/>
            <person name="Zhang H."/>
        </authorList>
    </citation>
    <scope>NUCLEOTIDE SEQUENCE</scope>
    <source>
        <strain evidence="2">KEN1</strain>
    </source>
</reference>
<gene>
    <name evidence="2" type="ORF">Slati_1894300</name>
</gene>